<dbReference type="RefSeq" id="WP_244387539.1">
    <property type="nucleotide sequence ID" value="NZ_AP025564.1"/>
</dbReference>
<dbReference type="EMBL" id="AP025564">
    <property type="protein sequence ID" value="BDE94753.1"/>
    <property type="molecule type" value="Genomic_DNA"/>
</dbReference>
<dbReference type="InterPro" id="IPR011050">
    <property type="entry name" value="Pectin_lyase_fold/virulence"/>
</dbReference>
<keyword evidence="4" id="KW-1185">Reference proteome</keyword>
<dbReference type="Proteomes" id="UP001320544">
    <property type="component" value="Chromosome"/>
</dbReference>
<dbReference type="Pfam" id="PF04122">
    <property type="entry name" value="CW_binding_2"/>
    <property type="match status" value="3"/>
</dbReference>
<feature type="region of interest" description="Disordered" evidence="1">
    <location>
        <begin position="28"/>
        <end position="98"/>
    </location>
</feature>
<dbReference type="Gene3D" id="3.40.50.12090">
    <property type="match status" value="1"/>
</dbReference>
<feature type="signal peptide" evidence="2">
    <location>
        <begin position="1"/>
        <end position="33"/>
    </location>
</feature>
<proteinExistence type="predicted"/>
<dbReference type="SMART" id="SM00710">
    <property type="entry name" value="PbH1"/>
    <property type="match status" value="8"/>
</dbReference>
<keyword evidence="2" id="KW-0732">Signal</keyword>
<organism evidence="3 4">
    <name type="scientific">Raoultibacter timonensis</name>
    <dbReference type="NCBI Taxonomy" id="1907662"/>
    <lineage>
        <taxon>Bacteria</taxon>
        <taxon>Bacillati</taxon>
        <taxon>Actinomycetota</taxon>
        <taxon>Coriobacteriia</taxon>
        <taxon>Eggerthellales</taxon>
        <taxon>Eggerthellaceae</taxon>
        <taxon>Raoultibacter</taxon>
    </lineage>
</organism>
<dbReference type="InterPro" id="IPR051922">
    <property type="entry name" value="Bact_Sporulation_Assoc"/>
</dbReference>
<dbReference type="SUPFAM" id="SSF51126">
    <property type="entry name" value="Pectin lyase-like"/>
    <property type="match status" value="2"/>
</dbReference>
<evidence type="ECO:0000313" key="3">
    <source>
        <dbReference type="EMBL" id="BDE94753.1"/>
    </source>
</evidence>
<sequence>MEATKRARSPLAVLLALTLALGGSFSSVPLAYADPSPAPAGDTASPQEESGDTGSSQGSAEGGDAESGVSQDNGSVEDGGSAASQSDGEVVTPGADAVGDEGLTAQSLIEEEDDGIELLAVDPMGDVTVDGVDELVDAVANAGESRTVTLSAAFVADMAGKNATVSLNNANGYDIVIDGGNQALTSAGANRFFSAVCPNGGSITLQNMALSGAGAGVEASGSAAGKVVLDGVTITGHAGNQAVGIASGTVEINNSSITNGSRAVSGTSGNVKTLVVFNTLIEGNRAGCGAALYPGSNTTATLTQCTINNNVGTSDGGYAGGAIATDQASNVTLTVAQCYFEGNAAPMAGTFGGSGGAIAVYHSDKCNLTVTDSYFKGNTATANQTVRNDGGAISVFMNGAERTATATIENCVFEDNVANDDGGAILFEGVSSGSASINLTAAVRNSTFIGNEGKQLSTGVAGGAIQVYSKAKVDFEYCTFYKNVAGTGAGGAIGLSGSLAGGFLPVRPTVSVANCAFVENTGAKGTNVANLAGWGGSGSSGFTNKGGNVGYDAGTALSADYSAQTVFGTAAATLQANGCSKQVGATVSGAVSLPSLYIAPAVAATTGLYADGGATVSTTITDQRGVSRHDTKPDSGAVDIGWIKLLPNGGTWDTTAIGDYNDTRMLAHDADLPDASGTDTYVYLACDSKANIALPGASMFSATPDNKTLLGWGETPTTQPGDPDFHDIDDAVLGCEGAVCGVYYAVWGSEEPPEPPEPIDLNVARLYGIDRYGTSRQASTYEREASNEDTVILASGYNYNFADALTASSLSGYLDNAPIVLTANEWLSNDARAAIVDDLDVKHVIIVGSTDAINQDVEDEVNAIPSIETVERIGGIDRQETAEFIYESLGTDHSKTAIIARCCDFPDSLTISPWAAVTKSPIFLSEFGLETLTAETKEALAAGGFERIIVLGDENATPQSVYEEARDAAGLTDAQMIRLGGIDRYETSAIVANWVTSQDRAADEQLTWEKPAIARGDEHPDSLTGGALQGKDRSIILLTPPTVAGEIAHSLISAHDGIITEIRFFGDEHAIALDVTKEFINALTYDKIVWKPTDDVAIDLS</sequence>
<evidence type="ECO:0000256" key="2">
    <source>
        <dbReference type="SAM" id="SignalP"/>
    </source>
</evidence>
<reference evidence="3 4" key="1">
    <citation type="submission" date="2022-01" db="EMBL/GenBank/DDBJ databases">
        <title>Novel bile acid biosynthetic pathways are enriched in the microbiome of centenarians.</title>
        <authorList>
            <person name="Sato Y."/>
            <person name="Atarashi K."/>
            <person name="Plichta R.D."/>
            <person name="Arai Y."/>
            <person name="Sasajima S."/>
            <person name="Kearney M.S."/>
            <person name="Suda W."/>
            <person name="Takeshita K."/>
            <person name="Sasaki T."/>
            <person name="Okamoto S."/>
            <person name="Skelly N.A."/>
            <person name="Okamura Y."/>
            <person name="Vlamakis H."/>
            <person name="Li Y."/>
            <person name="Tanoue T."/>
            <person name="Takei H."/>
            <person name="Nittono H."/>
            <person name="Narushima S."/>
            <person name="Irie J."/>
            <person name="Itoh H."/>
            <person name="Moriya K."/>
            <person name="Sugiura Y."/>
            <person name="Suematsu M."/>
            <person name="Moritoki N."/>
            <person name="Shibata S."/>
            <person name="Littman R.D."/>
            <person name="Fischbach A.M."/>
            <person name="Uwamino Y."/>
            <person name="Inoue T."/>
            <person name="Honda A."/>
            <person name="Hattori M."/>
            <person name="Murai T."/>
            <person name="Xavier J.R."/>
            <person name="Hirose N."/>
            <person name="Honda K."/>
        </authorList>
    </citation>
    <scope>NUCLEOTIDE SEQUENCE [LARGE SCALE GENOMIC DNA]</scope>
    <source>
        <strain evidence="3 4">CE91-St30</strain>
    </source>
</reference>
<dbReference type="InterPro" id="IPR007253">
    <property type="entry name" value="Cell_wall-bd_2"/>
</dbReference>
<dbReference type="PANTHER" id="PTHR30032:SF8">
    <property type="entry name" value="GERMINATION-SPECIFIC N-ACETYLMURAMOYL-L-ALANINE AMIDASE"/>
    <property type="match status" value="1"/>
</dbReference>
<dbReference type="PANTHER" id="PTHR30032">
    <property type="entry name" value="N-ACETYLMURAMOYL-L-ALANINE AMIDASE-RELATED"/>
    <property type="match status" value="1"/>
</dbReference>
<gene>
    <name evidence="3" type="ORF">CE91St30_00860</name>
</gene>
<feature type="compositionally biased region" description="Polar residues" evidence="1">
    <location>
        <begin position="44"/>
        <end position="59"/>
    </location>
</feature>
<evidence type="ECO:0000256" key="1">
    <source>
        <dbReference type="SAM" id="MobiDB-lite"/>
    </source>
</evidence>
<dbReference type="InterPro" id="IPR006626">
    <property type="entry name" value="PbH1"/>
</dbReference>
<evidence type="ECO:0000313" key="4">
    <source>
        <dbReference type="Proteomes" id="UP001320544"/>
    </source>
</evidence>
<name>A0ABM7WEV3_9ACTN</name>
<accession>A0ABM7WEV3</accession>
<feature type="chain" id="PRO_5046019292" evidence="2">
    <location>
        <begin position="34"/>
        <end position="1101"/>
    </location>
</feature>
<protein>
    <submittedName>
        <fullName evidence="3">Uncharacterized protein</fullName>
    </submittedName>
</protein>